<proteinExistence type="predicted"/>
<protein>
    <submittedName>
        <fullName evidence="1">Uncharacterized protein</fullName>
    </submittedName>
</protein>
<evidence type="ECO:0000313" key="1">
    <source>
        <dbReference type="EMBL" id="OBR42167.1"/>
    </source>
</evidence>
<dbReference type="OrthoDB" id="1179481at2"/>
<dbReference type="EMBL" id="LZFP01000001">
    <property type="protein sequence ID" value="OBR42167.1"/>
    <property type="molecule type" value="Genomic_DNA"/>
</dbReference>
<dbReference type="RefSeq" id="WP_068481109.1">
    <property type="nucleotide sequence ID" value="NZ_CP018760.1"/>
</dbReference>
<keyword evidence="2" id="KW-1185">Reference proteome</keyword>
<gene>
    <name evidence="1" type="ORF">A9200_01910</name>
</gene>
<dbReference type="STRING" id="1836467.BTR34_10285"/>
<dbReference type="PROSITE" id="PS51257">
    <property type="entry name" value="PROKAR_LIPOPROTEIN"/>
    <property type="match status" value="1"/>
</dbReference>
<sequence length="140" mass="15929">MKLKITLTTFLFIALISCKSQQFTLDNLPDKQLVFGKGGGVTGAVDTYVLLENGQLFHTNSLTKIEEELKKVSDDYTEEFFGKLEGLQLNNVDFNHPGNVYYFIEDVNADERAKVVWGSFEHGVNPVYKELYDNLINQLK</sequence>
<comment type="caution">
    <text evidence="1">The sequence shown here is derived from an EMBL/GenBank/DDBJ whole genome shotgun (WGS) entry which is preliminary data.</text>
</comment>
<dbReference type="Proteomes" id="UP000092164">
    <property type="component" value="Unassembled WGS sequence"/>
</dbReference>
<name>A0A1B7ZF27_9FLAO</name>
<organism evidence="1 2">
    <name type="scientific">Maribacter hydrothermalis</name>
    <dbReference type="NCBI Taxonomy" id="1836467"/>
    <lineage>
        <taxon>Bacteria</taxon>
        <taxon>Pseudomonadati</taxon>
        <taxon>Bacteroidota</taxon>
        <taxon>Flavobacteriia</taxon>
        <taxon>Flavobacteriales</taxon>
        <taxon>Flavobacteriaceae</taxon>
        <taxon>Maribacter</taxon>
    </lineage>
</organism>
<dbReference type="KEGG" id="mart:BTR34_10285"/>
<evidence type="ECO:0000313" key="2">
    <source>
        <dbReference type="Proteomes" id="UP000092164"/>
    </source>
</evidence>
<accession>A0A1B7ZF27</accession>
<reference evidence="2" key="1">
    <citation type="submission" date="2016-06" db="EMBL/GenBank/DDBJ databases">
        <authorList>
            <person name="Zhan P."/>
        </authorList>
    </citation>
    <scope>NUCLEOTIDE SEQUENCE [LARGE SCALE GENOMIC DNA]</scope>
    <source>
        <strain evidence="2">T28</strain>
    </source>
</reference>
<dbReference type="AlphaFoldDB" id="A0A1B7ZF27"/>